<reference evidence="1 2" key="1">
    <citation type="journal article" date="2022" name="New Phytol.">
        <title>Ecological generalism drives hyperdiversity of secondary metabolite gene clusters in xylarialean endophytes.</title>
        <authorList>
            <person name="Franco M.E.E."/>
            <person name="Wisecaver J.H."/>
            <person name="Arnold A.E."/>
            <person name="Ju Y.M."/>
            <person name="Slot J.C."/>
            <person name="Ahrendt S."/>
            <person name="Moore L.P."/>
            <person name="Eastman K.E."/>
            <person name="Scott K."/>
            <person name="Konkel Z."/>
            <person name="Mondo S.J."/>
            <person name="Kuo A."/>
            <person name="Hayes R.D."/>
            <person name="Haridas S."/>
            <person name="Andreopoulos B."/>
            <person name="Riley R."/>
            <person name="LaButti K."/>
            <person name="Pangilinan J."/>
            <person name="Lipzen A."/>
            <person name="Amirebrahimi M."/>
            <person name="Yan J."/>
            <person name="Adam C."/>
            <person name="Keymanesh K."/>
            <person name="Ng V."/>
            <person name="Louie K."/>
            <person name="Northen T."/>
            <person name="Drula E."/>
            <person name="Henrissat B."/>
            <person name="Hsieh H.M."/>
            <person name="Youens-Clark K."/>
            <person name="Lutzoni F."/>
            <person name="Miadlikowska J."/>
            <person name="Eastwood D.C."/>
            <person name="Hamelin R.C."/>
            <person name="Grigoriev I.V."/>
            <person name="U'Ren J.M."/>
        </authorList>
    </citation>
    <scope>NUCLEOTIDE SEQUENCE [LARGE SCALE GENOMIC DNA]</scope>
    <source>
        <strain evidence="1 2">CBS 119005</strain>
    </source>
</reference>
<protein>
    <submittedName>
        <fullName evidence="1">Uncharacterized protein</fullName>
    </submittedName>
</protein>
<evidence type="ECO:0000313" key="1">
    <source>
        <dbReference type="EMBL" id="KAI4860763.1"/>
    </source>
</evidence>
<comment type="caution">
    <text evidence="1">The sequence shown here is derived from an EMBL/GenBank/DDBJ whole genome shotgun (WGS) entry which is preliminary data.</text>
</comment>
<dbReference type="Proteomes" id="UP001497700">
    <property type="component" value="Unassembled WGS sequence"/>
</dbReference>
<sequence>MPKSTATEWANLLDRHIDQWRVTAVDCIAALISVEISEASYANSNASAKGTKGTMLTTAVDARSKVTPRASESCFGNIVAIINLMISSDKVVPHNGGSTPTRRYAVHADVAMRLCKSANSIDNSLIQRQSAILKQVRDPSNAVERYGKKSKYNTIMFIPMDKLGADISFNIPGTTGKPRWVRSPWLCCNNSVAILPRQAEGDWEIQVCLKKWHMDALRKRLTAEKPWGFTVVEDSYDPDDELLRAVRTLSLKDD</sequence>
<evidence type="ECO:0000313" key="2">
    <source>
        <dbReference type="Proteomes" id="UP001497700"/>
    </source>
</evidence>
<proteinExistence type="predicted"/>
<organism evidence="1 2">
    <name type="scientific">Hypoxylon rubiginosum</name>
    <dbReference type="NCBI Taxonomy" id="110542"/>
    <lineage>
        <taxon>Eukaryota</taxon>
        <taxon>Fungi</taxon>
        <taxon>Dikarya</taxon>
        <taxon>Ascomycota</taxon>
        <taxon>Pezizomycotina</taxon>
        <taxon>Sordariomycetes</taxon>
        <taxon>Xylariomycetidae</taxon>
        <taxon>Xylariales</taxon>
        <taxon>Hypoxylaceae</taxon>
        <taxon>Hypoxylon</taxon>
    </lineage>
</organism>
<name>A0ACB9YNQ1_9PEZI</name>
<dbReference type="EMBL" id="MU393573">
    <property type="protein sequence ID" value="KAI4860763.1"/>
    <property type="molecule type" value="Genomic_DNA"/>
</dbReference>
<gene>
    <name evidence="1" type="ORF">F4820DRAFT_94288</name>
</gene>
<keyword evidence="2" id="KW-1185">Reference proteome</keyword>
<accession>A0ACB9YNQ1</accession>